<dbReference type="GeneID" id="54288285"/>
<feature type="transmembrane region" description="Helical" evidence="1">
    <location>
        <begin position="295"/>
        <end position="312"/>
    </location>
</feature>
<feature type="transmembrane region" description="Helical" evidence="1">
    <location>
        <begin position="19"/>
        <end position="37"/>
    </location>
</feature>
<feature type="transmembrane region" description="Helical" evidence="1">
    <location>
        <begin position="238"/>
        <end position="259"/>
    </location>
</feature>
<dbReference type="OrthoDB" id="2431938at2759"/>
<keyword evidence="1" id="KW-1133">Transmembrane helix</keyword>
<feature type="transmembrane region" description="Helical" evidence="1">
    <location>
        <begin position="196"/>
        <end position="217"/>
    </location>
</feature>
<feature type="transmembrane region" description="Helical" evidence="1">
    <location>
        <begin position="172"/>
        <end position="190"/>
    </location>
</feature>
<gene>
    <name evidence="2" type="ORF">BU24DRAFT_448457</name>
</gene>
<dbReference type="RefSeq" id="XP_033388448.1">
    <property type="nucleotide sequence ID" value="XM_033530888.1"/>
</dbReference>
<sequence length="363" mass="40660">MTPATPPPSNLRRAFEGQILLYLGIVCGVCLDIPSMMSAPSPSASGQIETPRGPIPIPSNFHYLGFLNVVFRDVTMGFAPSSLEVDERSWWQMIVFINDVGVVYLIWLLESSRPSSRGTAARFPAIIGTIAQLAGGGVFFPVQNLLHYVFCPPVSIQKPSDRRVNVGDALKWSPLVVVLHTVPAIGMYIAPNFNTRHWFCWFWQLYTVRISLGYYILRTLGAVLNISSPRGQGTYHQILRLAMSPLIAVSATIWIYVVFQSPFSLATIFWPSKVEGEFAGTFVGFMRRMLQFDQWFLMGSHFLWTWYLLRDMKIAGLVSFQKALSIALGVLLVPVLGPGATAGLLWLWRESYLVQDGEHIKLK</sequence>
<dbReference type="EMBL" id="ML978067">
    <property type="protein sequence ID" value="KAF2020109.1"/>
    <property type="molecule type" value="Genomic_DNA"/>
</dbReference>
<evidence type="ECO:0000256" key="1">
    <source>
        <dbReference type="SAM" id="Phobius"/>
    </source>
</evidence>
<dbReference type="Proteomes" id="UP000799778">
    <property type="component" value="Unassembled WGS sequence"/>
</dbReference>
<proteinExistence type="predicted"/>
<protein>
    <submittedName>
        <fullName evidence="2">Uncharacterized protein</fullName>
    </submittedName>
</protein>
<accession>A0A6A5Y4A4</accession>
<organism evidence="2 3">
    <name type="scientific">Aaosphaeria arxii CBS 175.79</name>
    <dbReference type="NCBI Taxonomy" id="1450172"/>
    <lineage>
        <taxon>Eukaryota</taxon>
        <taxon>Fungi</taxon>
        <taxon>Dikarya</taxon>
        <taxon>Ascomycota</taxon>
        <taxon>Pezizomycotina</taxon>
        <taxon>Dothideomycetes</taxon>
        <taxon>Pleosporomycetidae</taxon>
        <taxon>Pleosporales</taxon>
        <taxon>Pleosporales incertae sedis</taxon>
        <taxon>Aaosphaeria</taxon>
    </lineage>
</organism>
<reference evidence="2" key="1">
    <citation type="journal article" date="2020" name="Stud. Mycol.">
        <title>101 Dothideomycetes genomes: a test case for predicting lifestyles and emergence of pathogens.</title>
        <authorList>
            <person name="Haridas S."/>
            <person name="Albert R."/>
            <person name="Binder M."/>
            <person name="Bloem J."/>
            <person name="Labutti K."/>
            <person name="Salamov A."/>
            <person name="Andreopoulos B."/>
            <person name="Baker S."/>
            <person name="Barry K."/>
            <person name="Bills G."/>
            <person name="Bluhm B."/>
            <person name="Cannon C."/>
            <person name="Castanera R."/>
            <person name="Culley D."/>
            <person name="Daum C."/>
            <person name="Ezra D."/>
            <person name="Gonzalez J."/>
            <person name="Henrissat B."/>
            <person name="Kuo A."/>
            <person name="Liang C."/>
            <person name="Lipzen A."/>
            <person name="Lutzoni F."/>
            <person name="Magnuson J."/>
            <person name="Mondo S."/>
            <person name="Nolan M."/>
            <person name="Ohm R."/>
            <person name="Pangilinan J."/>
            <person name="Park H.-J."/>
            <person name="Ramirez L."/>
            <person name="Alfaro M."/>
            <person name="Sun H."/>
            <person name="Tritt A."/>
            <person name="Yoshinaga Y."/>
            <person name="Zwiers L.-H."/>
            <person name="Turgeon B."/>
            <person name="Goodwin S."/>
            <person name="Spatafora J."/>
            <person name="Crous P."/>
            <person name="Grigoriev I."/>
        </authorList>
    </citation>
    <scope>NUCLEOTIDE SEQUENCE</scope>
    <source>
        <strain evidence="2">CBS 175.79</strain>
    </source>
</reference>
<feature type="transmembrane region" description="Helical" evidence="1">
    <location>
        <begin position="90"/>
        <end position="109"/>
    </location>
</feature>
<feature type="transmembrane region" description="Helical" evidence="1">
    <location>
        <begin position="324"/>
        <end position="348"/>
    </location>
</feature>
<name>A0A6A5Y4A4_9PLEO</name>
<keyword evidence="3" id="KW-1185">Reference proteome</keyword>
<dbReference type="AlphaFoldDB" id="A0A6A5Y4A4"/>
<evidence type="ECO:0000313" key="3">
    <source>
        <dbReference type="Proteomes" id="UP000799778"/>
    </source>
</evidence>
<keyword evidence="1" id="KW-0472">Membrane</keyword>
<evidence type="ECO:0000313" key="2">
    <source>
        <dbReference type="EMBL" id="KAF2020109.1"/>
    </source>
</evidence>
<keyword evidence="1" id="KW-0812">Transmembrane</keyword>